<dbReference type="GeneID" id="34235818"/>
<evidence type="ECO:0000256" key="1">
    <source>
        <dbReference type="SAM" id="SignalP"/>
    </source>
</evidence>
<dbReference type="KEGG" id="aaa:Acav_3309"/>
<dbReference type="OrthoDB" id="8812081at2"/>
<protein>
    <recommendedName>
        <fullName evidence="4">Ig-like domain-containing protein</fullName>
    </recommendedName>
</protein>
<evidence type="ECO:0000313" key="3">
    <source>
        <dbReference type="Proteomes" id="UP000002482"/>
    </source>
</evidence>
<dbReference type="AlphaFoldDB" id="F0Q981"/>
<reference evidence="2" key="1">
    <citation type="submission" date="2011-02" db="EMBL/GenBank/DDBJ databases">
        <title>Complete sequence of Acidovorax avenae subsp. avenae ATCC 19860.</title>
        <authorList>
            <consortium name="US DOE Joint Genome Institute"/>
            <person name="Lucas S."/>
            <person name="Copeland A."/>
            <person name="Lapidus A."/>
            <person name="Cheng J.-F."/>
            <person name="Goodwin L."/>
            <person name="Pitluck S."/>
            <person name="Chertkov O."/>
            <person name="Held B."/>
            <person name="Detter J.C."/>
            <person name="Han C."/>
            <person name="Tapia R."/>
            <person name="Land M."/>
            <person name="Hauser L."/>
            <person name="Kyrpides N."/>
            <person name="Ivanova N."/>
            <person name="Ovchinnikova G."/>
            <person name="Pagani I."/>
            <person name="Gordon S."/>
            <person name="Woyke T."/>
        </authorList>
    </citation>
    <scope>NUCLEOTIDE SEQUENCE</scope>
    <source>
        <strain evidence="2">ATCC 19860</strain>
    </source>
</reference>
<accession>F0Q981</accession>
<organism evidence="2 3">
    <name type="scientific">Paracidovorax avenae (strain ATCC 19860 / DSM 7227 / CCUG 15838 / JCM 20985 / LMG 2117 / NCPPB 1011)</name>
    <name type="common">Acidovorax avenae</name>
    <dbReference type="NCBI Taxonomy" id="643561"/>
    <lineage>
        <taxon>Bacteria</taxon>
        <taxon>Pseudomonadati</taxon>
        <taxon>Pseudomonadota</taxon>
        <taxon>Betaproteobacteria</taxon>
        <taxon>Burkholderiales</taxon>
        <taxon>Comamonadaceae</taxon>
        <taxon>Paracidovorax</taxon>
    </lineage>
</organism>
<proteinExistence type="predicted"/>
<feature type="chain" id="PRO_5003254375" description="Ig-like domain-containing protein" evidence="1">
    <location>
        <begin position="32"/>
        <end position="536"/>
    </location>
</feature>
<evidence type="ECO:0000313" key="2">
    <source>
        <dbReference type="EMBL" id="ADX47211.1"/>
    </source>
</evidence>
<keyword evidence="1" id="KW-0732">Signal</keyword>
<name>F0Q981_PARA1</name>
<dbReference type="Proteomes" id="UP000002482">
    <property type="component" value="Chromosome"/>
</dbReference>
<keyword evidence="3" id="KW-1185">Reference proteome</keyword>
<dbReference type="HOGENOM" id="CLU_506832_0_0_4"/>
<feature type="signal peptide" evidence="1">
    <location>
        <begin position="1"/>
        <end position="31"/>
    </location>
</feature>
<gene>
    <name evidence="2" type="ordered locus">Acav_3309</name>
</gene>
<sequence>MHHTPSPSRRPSASALLLGGVIAACSAPAWAQTAEPEPGMWNFDGELDGRPGRSLHIDTQAGRTMAVSYLGYRADGSSFFLQAAGTRPSTSSTFDGTLSEFRNGPVIGGGAGQGETAATAGPVKIVFDTPTTGTVTLPGDVPRRISRYQYEDPGVRLTRDSIAADTFAAVTQKRRTPHWIDVKLQDGQFSMKINTSAERADSCIYTGNVQPAGSGISSEGTYRCTSSDGAQETGAYRAEHFMMQADGIFRGTLWRDGASTDLFGYCMGGARFMDWPGLCATSWNQPQPQPEPGIWGFEGEVNGQPGRSLQIDTQQGRAMVVTYVGYRPDGSSLFLQAGGVRAEGDTAFTGNLHEYRNGPALGGGTRSGEQAADLGAMRITFDSTTTGTVTLPGDTPRRIVRLQYEDLTARFNQTYRIRYAEGSTLGGAPSLQLKFQARDGQFQMVQNGGDGTQGCTYTGSYQFAGRSLISPSGTYVCDGSGETGTYSNYQFEVDAGGHIVFYKSPRRIFGGGFCIRRTEGGGYRPCTTEELNTPAS</sequence>
<dbReference type="EMBL" id="CP002521">
    <property type="protein sequence ID" value="ADX47211.1"/>
    <property type="molecule type" value="Genomic_DNA"/>
</dbReference>
<dbReference type="RefSeq" id="WP_013595697.1">
    <property type="nucleotide sequence ID" value="NC_015138.1"/>
</dbReference>
<evidence type="ECO:0008006" key="4">
    <source>
        <dbReference type="Google" id="ProtNLM"/>
    </source>
</evidence>